<comment type="catalytic activity">
    <reaction evidence="9 10">
        <text>L-cysteinyl-[protein] + hexadecanoyl-CoA = S-hexadecanoyl-L-cysteinyl-[protein] + CoA</text>
        <dbReference type="Rhea" id="RHEA:36683"/>
        <dbReference type="Rhea" id="RHEA-COMP:10131"/>
        <dbReference type="Rhea" id="RHEA-COMP:11032"/>
        <dbReference type="ChEBI" id="CHEBI:29950"/>
        <dbReference type="ChEBI" id="CHEBI:57287"/>
        <dbReference type="ChEBI" id="CHEBI:57379"/>
        <dbReference type="ChEBI" id="CHEBI:74151"/>
        <dbReference type="EC" id="2.3.1.225"/>
    </reaction>
</comment>
<feature type="transmembrane region" description="Helical" evidence="10">
    <location>
        <begin position="278"/>
        <end position="297"/>
    </location>
</feature>
<dbReference type="OrthoDB" id="4096362at2759"/>
<feature type="region of interest" description="Disordered" evidence="11">
    <location>
        <begin position="582"/>
        <end position="603"/>
    </location>
</feature>
<dbReference type="GO" id="GO:0019706">
    <property type="term" value="F:protein-cysteine S-palmitoyltransferase activity"/>
    <property type="evidence" value="ECO:0007669"/>
    <property type="project" value="UniProtKB-EC"/>
</dbReference>
<evidence type="ECO:0000256" key="5">
    <source>
        <dbReference type="ARBA" id="ARBA00023136"/>
    </source>
</evidence>
<comment type="similarity">
    <text evidence="10">Belongs to the DHHC palmitoyltransferase family.</text>
</comment>
<gene>
    <name evidence="13" type="primary">ZDHHC14</name>
    <name evidence="13" type="ORF">E2C01_005826</name>
</gene>
<sequence length="603" mass="63940">MLEAGEYQRVALESPSQSPTQSSDRLLDNKCVQSSASSSSEDNLDLDVTSTAQQVKMASVKRKWQIFPGRNKFCCDGRIIMAQQTGIFYFTVGLIVVTSVLFFVFDCPFLAVNLTPAIPAVGGLLFIFVMSALFHTSFTDPGIIPRATVEEAVYTEKQIEVPNSGNGPRLRPPPRTKEITVNGVTVKLKYCFTCKIFRPPRASHCSICDNCVERFDHHCPWVGNCVGRRNYRYFYLFIISLAFLCVFIFSCVIAHIVIFMKNENATFMASVQRKPASVIEGVICFFSVWSILGLAGFHTYLTTSNQTTNEDNVCAAVQNKADKVGAAVVQWNHACFGIQAHGFESCPRSECRLGFLTQGNDFLIKGSFTARRGEANFNPYGYGNFCLNCLAVLCGPVQPSLIDRRGVVTSEYLTITQGRPGDIQAASRTYGTVYTAQPTNGLVSPRAGSEGPAGTHGANGGVVVGGGVGASVVPGTVPVMGGGAIATENSISTGSLKKKSVSSQSVNGKDVVGGGSGSLGAPTPATPHQGTVVVGPTGTPPGDLSVTTGPGVGVGGSHAGVTSSQLYLLDSSYDLDLDSIDGSVSQPSHSESSQLGLIHSNAV</sequence>
<evidence type="ECO:0000313" key="13">
    <source>
        <dbReference type="EMBL" id="MPC13106.1"/>
    </source>
</evidence>
<proteinExistence type="inferred from homology"/>
<feature type="region of interest" description="Disordered" evidence="11">
    <location>
        <begin position="494"/>
        <end position="543"/>
    </location>
</feature>
<dbReference type="PANTHER" id="PTHR22883:SF43">
    <property type="entry name" value="PALMITOYLTRANSFERASE APP"/>
    <property type="match status" value="1"/>
</dbReference>
<keyword evidence="14" id="KW-1185">Reference proteome</keyword>
<feature type="transmembrane region" description="Helical" evidence="10">
    <location>
        <begin position="233"/>
        <end position="258"/>
    </location>
</feature>
<keyword evidence="8 10" id="KW-0012">Acyltransferase</keyword>
<comment type="domain">
    <text evidence="10">The DHHC domain is required for palmitoyltransferase activity.</text>
</comment>
<feature type="compositionally biased region" description="Low complexity" evidence="11">
    <location>
        <begin position="582"/>
        <end position="593"/>
    </location>
</feature>
<keyword evidence="7" id="KW-0449">Lipoprotein</keyword>
<keyword evidence="4 10" id="KW-1133">Transmembrane helix</keyword>
<feature type="transmembrane region" description="Helical" evidence="10">
    <location>
        <begin position="87"/>
        <end position="105"/>
    </location>
</feature>
<dbReference type="GO" id="GO:0005794">
    <property type="term" value="C:Golgi apparatus"/>
    <property type="evidence" value="ECO:0007669"/>
    <property type="project" value="TreeGrafter"/>
</dbReference>
<keyword evidence="6" id="KW-0564">Palmitate</keyword>
<comment type="caution">
    <text evidence="13">The sequence shown here is derived from an EMBL/GenBank/DDBJ whole genome shotgun (WGS) entry which is preliminary data.</text>
</comment>
<dbReference type="EMBL" id="VSRR010000258">
    <property type="protein sequence ID" value="MPC13106.1"/>
    <property type="molecule type" value="Genomic_DNA"/>
</dbReference>
<evidence type="ECO:0000256" key="6">
    <source>
        <dbReference type="ARBA" id="ARBA00023139"/>
    </source>
</evidence>
<dbReference type="Proteomes" id="UP000324222">
    <property type="component" value="Unassembled WGS sequence"/>
</dbReference>
<dbReference type="PROSITE" id="PS50216">
    <property type="entry name" value="DHHC"/>
    <property type="match status" value="1"/>
</dbReference>
<feature type="compositionally biased region" description="Polar residues" evidence="11">
    <location>
        <begin position="14"/>
        <end position="24"/>
    </location>
</feature>
<feature type="domain" description="Palmitoyltransferase DHHC" evidence="12">
    <location>
        <begin position="187"/>
        <end position="311"/>
    </location>
</feature>
<evidence type="ECO:0000256" key="7">
    <source>
        <dbReference type="ARBA" id="ARBA00023288"/>
    </source>
</evidence>
<evidence type="ECO:0000256" key="4">
    <source>
        <dbReference type="ARBA" id="ARBA00022989"/>
    </source>
</evidence>
<evidence type="ECO:0000256" key="1">
    <source>
        <dbReference type="ARBA" id="ARBA00004127"/>
    </source>
</evidence>
<dbReference type="InterPro" id="IPR001594">
    <property type="entry name" value="Palmitoyltrfase_DHHC"/>
</dbReference>
<accession>A0A5B7CXM1</accession>
<protein>
    <recommendedName>
        <fullName evidence="10">Palmitoyltransferase</fullName>
        <ecNumber evidence="10">2.3.1.225</ecNumber>
    </recommendedName>
</protein>
<name>A0A5B7CXM1_PORTR</name>
<evidence type="ECO:0000256" key="10">
    <source>
        <dbReference type="RuleBase" id="RU079119"/>
    </source>
</evidence>
<evidence type="ECO:0000256" key="9">
    <source>
        <dbReference type="ARBA" id="ARBA00048048"/>
    </source>
</evidence>
<dbReference type="InterPro" id="IPR039859">
    <property type="entry name" value="PFA4/ZDH16/20/ERF2-like"/>
</dbReference>
<feature type="region of interest" description="Disordered" evidence="11">
    <location>
        <begin position="1"/>
        <end position="43"/>
    </location>
</feature>
<feature type="transmembrane region" description="Helical" evidence="10">
    <location>
        <begin position="117"/>
        <end position="136"/>
    </location>
</feature>
<dbReference type="EC" id="2.3.1.225" evidence="10"/>
<dbReference type="GO" id="GO:0005783">
    <property type="term" value="C:endoplasmic reticulum"/>
    <property type="evidence" value="ECO:0007669"/>
    <property type="project" value="TreeGrafter"/>
</dbReference>
<evidence type="ECO:0000313" key="14">
    <source>
        <dbReference type="Proteomes" id="UP000324222"/>
    </source>
</evidence>
<dbReference type="AlphaFoldDB" id="A0A5B7CXM1"/>
<evidence type="ECO:0000259" key="12">
    <source>
        <dbReference type="Pfam" id="PF01529"/>
    </source>
</evidence>
<feature type="compositionally biased region" description="Low complexity" evidence="11">
    <location>
        <begin position="530"/>
        <end position="543"/>
    </location>
</feature>
<evidence type="ECO:0000256" key="2">
    <source>
        <dbReference type="ARBA" id="ARBA00022679"/>
    </source>
</evidence>
<comment type="subcellular location">
    <subcellularLocation>
        <location evidence="1">Endomembrane system</location>
        <topology evidence="1">Multi-pass membrane protein</topology>
    </subcellularLocation>
</comment>
<reference evidence="13 14" key="1">
    <citation type="submission" date="2019-05" db="EMBL/GenBank/DDBJ databases">
        <title>Another draft genome of Portunus trituberculatus and its Hox gene families provides insights of decapod evolution.</title>
        <authorList>
            <person name="Jeong J.-H."/>
            <person name="Song I."/>
            <person name="Kim S."/>
            <person name="Choi T."/>
            <person name="Kim D."/>
            <person name="Ryu S."/>
            <person name="Kim W."/>
        </authorList>
    </citation>
    <scope>NUCLEOTIDE SEQUENCE [LARGE SCALE GENOMIC DNA]</scope>
    <source>
        <tissue evidence="13">Muscle</tissue>
    </source>
</reference>
<evidence type="ECO:0000256" key="3">
    <source>
        <dbReference type="ARBA" id="ARBA00022692"/>
    </source>
</evidence>
<keyword evidence="5 10" id="KW-0472">Membrane</keyword>
<evidence type="ECO:0000256" key="8">
    <source>
        <dbReference type="ARBA" id="ARBA00023315"/>
    </source>
</evidence>
<keyword evidence="3 10" id="KW-0812">Transmembrane</keyword>
<organism evidence="13 14">
    <name type="scientific">Portunus trituberculatus</name>
    <name type="common">Swimming crab</name>
    <name type="synonym">Neptunus trituberculatus</name>
    <dbReference type="NCBI Taxonomy" id="210409"/>
    <lineage>
        <taxon>Eukaryota</taxon>
        <taxon>Metazoa</taxon>
        <taxon>Ecdysozoa</taxon>
        <taxon>Arthropoda</taxon>
        <taxon>Crustacea</taxon>
        <taxon>Multicrustacea</taxon>
        <taxon>Malacostraca</taxon>
        <taxon>Eumalacostraca</taxon>
        <taxon>Eucarida</taxon>
        <taxon>Decapoda</taxon>
        <taxon>Pleocyemata</taxon>
        <taxon>Brachyura</taxon>
        <taxon>Eubrachyura</taxon>
        <taxon>Portunoidea</taxon>
        <taxon>Portunidae</taxon>
        <taxon>Portuninae</taxon>
        <taxon>Portunus</taxon>
    </lineage>
</organism>
<dbReference type="GO" id="GO:0006612">
    <property type="term" value="P:protein targeting to membrane"/>
    <property type="evidence" value="ECO:0007669"/>
    <property type="project" value="TreeGrafter"/>
</dbReference>
<dbReference type="PANTHER" id="PTHR22883">
    <property type="entry name" value="ZINC FINGER DHHC DOMAIN CONTAINING PROTEIN"/>
    <property type="match status" value="1"/>
</dbReference>
<evidence type="ECO:0000256" key="11">
    <source>
        <dbReference type="SAM" id="MobiDB-lite"/>
    </source>
</evidence>
<keyword evidence="2 10" id="KW-0808">Transferase</keyword>
<dbReference type="Pfam" id="PF01529">
    <property type="entry name" value="DHHC"/>
    <property type="match status" value="1"/>
</dbReference>